<dbReference type="InterPro" id="IPR036179">
    <property type="entry name" value="Ig-like_dom_sf"/>
</dbReference>
<dbReference type="AlphaFoldDB" id="T1HAM8"/>
<dbReference type="Pfam" id="PF13927">
    <property type="entry name" value="Ig_3"/>
    <property type="match status" value="1"/>
</dbReference>
<dbReference type="SUPFAM" id="SSF48726">
    <property type="entry name" value="Immunoglobulin"/>
    <property type="match status" value="1"/>
</dbReference>
<dbReference type="Proteomes" id="UP000015103">
    <property type="component" value="Unassembled WGS sequence"/>
</dbReference>
<dbReference type="GO" id="GO:0050808">
    <property type="term" value="P:synapse organization"/>
    <property type="evidence" value="ECO:0007669"/>
    <property type="project" value="TreeGrafter"/>
</dbReference>
<dbReference type="SMART" id="SM00409">
    <property type="entry name" value="IG"/>
    <property type="match status" value="1"/>
</dbReference>
<dbReference type="PROSITE" id="PS50835">
    <property type="entry name" value="IG_LIKE"/>
    <property type="match status" value="1"/>
</dbReference>
<dbReference type="GO" id="GO:0032589">
    <property type="term" value="C:neuron projection membrane"/>
    <property type="evidence" value="ECO:0007669"/>
    <property type="project" value="TreeGrafter"/>
</dbReference>
<sequence length="120" mass="13298">MEFQKNLYKDGSVGANILGPKLRVVREGSSLTLLCHVRTKSGNSYKDTHRPPRLVDWLHDGKIILFTERSGVNVLTEKDGIDVSSHLTLSSVKMSDTGNYTCKAFNAAPTSIHLEVIQGW</sequence>
<dbReference type="InterPro" id="IPR037448">
    <property type="entry name" value="Zig-8"/>
</dbReference>
<dbReference type="InterPro" id="IPR003598">
    <property type="entry name" value="Ig_sub2"/>
</dbReference>
<evidence type="ECO:0000313" key="2">
    <source>
        <dbReference type="Proteomes" id="UP000015103"/>
    </source>
</evidence>
<proteinExistence type="predicted"/>
<dbReference type="PANTHER" id="PTHR23279">
    <property type="entry name" value="DEFECTIVE PROBOSCIS EXTENSION RESPONSE DPR -RELATED"/>
    <property type="match status" value="1"/>
</dbReference>
<organism evidence="1 2">
    <name type="scientific">Rhodnius prolixus</name>
    <name type="common">Triatomid bug</name>
    <dbReference type="NCBI Taxonomy" id="13249"/>
    <lineage>
        <taxon>Eukaryota</taxon>
        <taxon>Metazoa</taxon>
        <taxon>Ecdysozoa</taxon>
        <taxon>Arthropoda</taxon>
        <taxon>Hexapoda</taxon>
        <taxon>Insecta</taxon>
        <taxon>Pterygota</taxon>
        <taxon>Neoptera</taxon>
        <taxon>Paraneoptera</taxon>
        <taxon>Hemiptera</taxon>
        <taxon>Heteroptera</taxon>
        <taxon>Panheteroptera</taxon>
        <taxon>Cimicomorpha</taxon>
        <taxon>Reduviidae</taxon>
        <taxon>Triatominae</taxon>
        <taxon>Rhodnius</taxon>
    </lineage>
</organism>
<dbReference type="HOGENOM" id="CLU_2052491_0_0_1"/>
<accession>T1HAM8</accession>
<name>T1HAM8_RHOPR</name>
<keyword evidence="2" id="KW-1185">Reference proteome</keyword>
<dbReference type="SMART" id="SM00408">
    <property type="entry name" value="IGc2"/>
    <property type="match status" value="1"/>
</dbReference>
<protein>
    <submittedName>
        <fullName evidence="1">Uncharacterized protein</fullName>
    </submittedName>
</protein>
<dbReference type="EnsemblMetazoa" id="RPRC001083-RA">
    <property type="protein sequence ID" value="RPRC001083-PA"/>
    <property type="gene ID" value="RPRC001083"/>
</dbReference>
<dbReference type="VEuPathDB" id="VectorBase:RPRC001083"/>
<dbReference type="InterPro" id="IPR003599">
    <property type="entry name" value="Ig_sub"/>
</dbReference>
<dbReference type="Gene3D" id="2.60.40.10">
    <property type="entry name" value="Immunoglobulins"/>
    <property type="match status" value="1"/>
</dbReference>
<dbReference type="InParanoid" id="T1HAM8"/>
<dbReference type="STRING" id="13249.T1HAM8"/>
<reference evidence="1" key="1">
    <citation type="submission" date="2015-05" db="UniProtKB">
        <authorList>
            <consortium name="EnsemblMetazoa"/>
        </authorList>
    </citation>
    <scope>IDENTIFICATION</scope>
</reference>
<dbReference type="CDD" id="cd00096">
    <property type="entry name" value="Ig"/>
    <property type="match status" value="1"/>
</dbReference>
<dbReference type="PANTHER" id="PTHR23279:SF36">
    <property type="entry name" value="DEFECTIVE PROBOSCIS EXTENSION RESPONSE 9, ISOFORM A"/>
    <property type="match status" value="1"/>
</dbReference>
<evidence type="ECO:0000313" key="1">
    <source>
        <dbReference type="EnsemblMetazoa" id="RPRC001083-PA"/>
    </source>
</evidence>
<dbReference type="InterPro" id="IPR007110">
    <property type="entry name" value="Ig-like_dom"/>
</dbReference>
<dbReference type="InterPro" id="IPR013783">
    <property type="entry name" value="Ig-like_fold"/>
</dbReference>
<dbReference type="EMBL" id="ACPB03019443">
    <property type="status" value="NOT_ANNOTATED_CDS"/>
    <property type="molecule type" value="Genomic_DNA"/>
</dbReference>